<name>A0A0F8WWX9_9ZZZZ</name>
<dbReference type="AlphaFoldDB" id="A0A0F8WWX9"/>
<dbReference type="EMBL" id="LAZR01066775">
    <property type="protein sequence ID" value="KKK52915.1"/>
    <property type="molecule type" value="Genomic_DNA"/>
</dbReference>
<accession>A0A0F8WWX9</accession>
<protein>
    <submittedName>
        <fullName evidence="1">Uncharacterized protein</fullName>
    </submittedName>
</protein>
<gene>
    <name evidence="1" type="ORF">LCGC14_3100130</name>
</gene>
<evidence type="ECO:0000313" key="1">
    <source>
        <dbReference type="EMBL" id="KKK52915.1"/>
    </source>
</evidence>
<comment type="caution">
    <text evidence="1">The sequence shown here is derived from an EMBL/GenBank/DDBJ whole genome shotgun (WGS) entry which is preliminary data.</text>
</comment>
<feature type="non-terminal residue" evidence="1">
    <location>
        <position position="1"/>
    </location>
</feature>
<proteinExistence type="predicted"/>
<organism evidence="1">
    <name type="scientific">marine sediment metagenome</name>
    <dbReference type="NCBI Taxonomy" id="412755"/>
    <lineage>
        <taxon>unclassified sequences</taxon>
        <taxon>metagenomes</taxon>
        <taxon>ecological metagenomes</taxon>
    </lineage>
</organism>
<reference evidence="1" key="1">
    <citation type="journal article" date="2015" name="Nature">
        <title>Complex archaea that bridge the gap between prokaryotes and eukaryotes.</title>
        <authorList>
            <person name="Spang A."/>
            <person name="Saw J.H."/>
            <person name="Jorgensen S.L."/>
            <person name="Zaremba-Niedzwiedzka K."/>
            <person name="Martijn J."/>
            <person name="Lind A.E."/>
            <person name="van Eijk R."/>
            <person name="Schleper C."/>
            <person name="Guy L."/>
            <person name="Ettema T.J."/>
        </authorList>
    </citation>
    <scope>NUCLEOTIDE SEQUENCE</scope>
</reference>
<sequence>KNDNTEFRVQWWMCNNCLRWRIHTIKHFVPTNQFLKRFVK</sequence>